<feature type="domain" description="DUF630" evidence="4">
    <location>
        <begin position="1"/>
        <end position="59"/>
    </location>
</feature>
<dbReference type="Pfam" id="PF04782">
    <property type="entry name" value="DUF632"/>
    <property type="match status" value="1"/>
</dbReference>
<feature type="region of interest" description="Disordered" evidence="2">
    <location>
        <begin position="64"/>
        <end position="110"/>
    </location>
</feature>
<feature type="coiled-coil region" evidence="1">
    <location>
        <begin position="275"/>
        <end position="315"/>
    </location>
</feature>
<accession>A0AAV3PF24</accession>
<evidence type="ECO:0000256" key="1">
    <source>
        <dbReference type="SAM" id="Coils"/>
    </source>
</evidence>
<feature type="compositionally biased region" description="Low complexity" evidence="2">
    <location>
        <begin position="91"/>
        <end position="104"/>
    </location>
</feature>
<dbReference type="Pfam" id="PF04783">
    <property type="entry name" value="DUF630"/>
    <property type="match status" value="1"/>
</dbReference>
<dbReference type="Proteomes" id="UP001454036">
    <property type="component" value="Unassembled WGS sequence"/>
</dbReference>
<feature type="domain" description="DUF632" evidence="3">
    <location>
        <begin position="190"/>
        <end position="474"/>
    </location>
</feature>
<organism evidence="5 6">
    <name type="scientific">Lithospermum erythrorhizon</name>
    <name type="common">Purple gromwell</name>
    <name type="synonym">Lithospermum officinale var. erythrorhizon</name>
    <dbReference type="NCBI Taxonomy" id="34254"/>
    <lineage>
        <taxon>Eukaryota</taxon>
        <taxon>Viridiplantae</taxon>
        <taxon>Streptophyta</taxon>
        <taxon>Embryophyta</taxon>
        <taxon>Tracheophyta</taxon>
        <taxon>Spermatophyta</taxon>
        <taxon>Magnoliopsida</taxon>
        <taxon>eudicotyledons</taxon>
        <taxon>Gunneridae</taxon>
        <taxon>Pentapetalae</taxon>
        <taxon>asterids</taxon>
        <taxon>lamiids</taxon>
        <taxon>Boraginales</taxon>
        <taxon>Boraginaceae</taxon>
        <taxon>Boraginoideae</taxon>
        <taxon>Lithospermeae</taxon>
        <taxon>Lithospermum</taxon>
    </lineage>
</organism>
<gene>
    <name evidence="5" type="ORF">LIER_09247</name>
</gene>
<reference evidence="5 6" key="1">
    <citation type="submission" date="2024-01" db="EMBL/GenBank/DDBJ databases">
        <title>The complete chloroplast genome sequence of Lithospermum erythrorhizon: insights into the phylogenetic relationship among Boraginaceae species and the maternal lineages of purple gromwells.</title>
        <authorList>
            <person name="Okada T."/>
            <person name="Watanabe K."/>
        </authorList>
    </citation>
    <scope>NUCLEOTIDE SEQUENCE [LARGE SCALE GENOMIC DNA]</scope>
</reference>
<dbReference type="EMBL" id="BAABME010001557">
    <property type="protein sequence ID" value="GAA0150269.1"/>
    <property type="molecule type" value="Genomic_DNA"/>
</dbReference>
<keyword evidence="1" id="KW-0175">Coiled coil</keyword>
<proteinExistence type="predicted"/>
<dbReference type="AlphaFoldDB" id="A0AAV3PF24"/>
<dbReference type="PANTHER" id="PTHR21450:SF23">
    <property type="entry name" value="PROTEIN ALTERED PHOSPHATE STARVATION RESPONSE 1"/>
    <property type="match status" value="1"/>
</dbReference>
<feature type="coiled-coil region" evidence="1">
    <location>
        <begin position="487"/>
        <end position="553"/>
    </location>
</feature>
<evidence type="ECO:0000313" key="5">
    <source>
        <dbReference type="EMBL" id="GAA0150269.1"/>
    </source>
</evidence>
<evidence type="ECO:0000259" key="4">
    <source>
        <dbReference type="Pfam" id="PF04783"/>
    </source>
</evidence>
<keyword evidence="6" id="KW-1185">Reference proteome</keyword>
<name>A0AAV3PF24_LITER</name>
<dbReference type="InterPro" id="IPR006868">
    <property type="entry name" value="DUF630"/>
</dbReference>
<sequence length="596" mass="66991">MGWWNSRIEKAEVVVRCKARKSYMKHFVKARQALSGAHSMYLRSLRNTGSALLQFVAAEAKLHHHHHLPPSPRISKMSGPALSPPPPPPMSQSSPTWTNSTTTNLPPPPPPVSSSVWDFFDPFFYTSGRTEFDQEWEDTTTVSVASVVAPPPSGVSEYSKDNTSTTTTTTAAGAENEVAQVESTKIKEIEEIMKELDECFLKAADSGGPPSLLLEVPTCAFPDQKSSGKFNLAKWNAFGNFCEQSNVITNVGGHGSTLERLHVWEKKLYLEVKNAEALKLERVKKSDQLKKLELKKADNIKTETAKKELEKLESRMAVNSKAIETTSAEIIKLRETELYPQLAELVKGLFSMWKSMYECHHEQTVIVQQLKHLNAIPSSAPTSEIHRQSAVQLELQVQQWFLSLNNLVKAQRDYVQSLTGWLRLSLFQVGSKPIQKSDQDSAMYLLCEEWQLAVNNAQDKVASEGLQSLYTVIHAIVLQQAEEFTQKKKSEATFKQLERKNAQLRELESKYAHSTVESSAKNRNSVREKRAKVETLRVKAEEEKSRYDKLLNVTRTMTVNNLQMGLPHLFQAVTGFANAYTHGFEPVYNQAKSIGV</sequence>
<evidence type="ECO:0000259" key="3">
    <source>
        <dbReference type="Pfam" id="PF04782"/>
    </source>
</evidence>
<comment type="caution">
    <text evidence="5">The sequence shown here is derived from an EMBL/GenBank/DDBJ whole genome shotgun (WGS) entry which is preliminary data.</text>
</comment>
<dbReference type="InterPro" id="IPR006867">
    <property type="entry name" value="DUF632"/>
</dbReference>
<dbReference type="PANTHER" id="PTHR21450">
    <property type="entry name" value="PROTEIN ALTERED PHOSPHATE STARVATION RESPONSE 1"/>
    <property type="match status" value="1"/>
</dbReference>
<evidence type="ECO:0000313" key="6">
    <source>
        <dbReference type="Proteomes" id="UP001454036"/>
    </source>
</evidence>
<protein>
    <submittedName>
        <fullName evidence="5">Uncharacterized protein</fullName>
    </submittedName>
</protein>
<evidence type="ECO:0000256" key="2">
    <source>
        <dbReference type="SAM" id="MobiDB-lite"/>
    </source>
</evidence>